<gene>
    <name evidence="1" type="ORF">Pint_07528</name>
</gene>
<proteinExistence type="predicted"/>
<evidence type="ECO:0000313" key="2">
    <source>
        <dbReference type="Proteomes" id="UP001163603"/>
    </source>
</evidence>
<organism evidence="1 2">
    <name type="scientific">Pistacia integerrima</name>
    <dbReference type="NCBI Taxonomy" id="434235"/>
    <lineage>
        <taxon>Eukaryota</taxon>
        <taxon>Viridiplantae</taxon>
        <taxon>Streptophyta</taxon>
        <taxon>Embryophyta</taxon>
        <taxon>Tracheophyta</taxon>
        <taxon>Spermatophyta</taxon>
        <taxon>Magnoliopsida</taxon>
        <taxon>eudicotyledons</taxon>
        <taxon>Gunneridae</taxon>
        <taxon>Pentapetalae</taxon>
        <taxon>rosids</taxon>
        <taxon>malvids</taxon>
        <taxon>Sapindales</taxon>
        <taxon>Anacardiaceae</taxon>
        <taxon>Pistacia</taxon>
    </lineage>
</organism>
<dbReference type="Proteomes" id="UP001163603">
    <property type="component" value="Chromosome 10"/>
</dbReference>
<accession>A0ACC0XV14</accession>
<sequence>MKSFKFMLFLELAMLVAMMIIIPDLLDAATLSEEEEQSNEQESTTSLRGSSRFLAAHLKPPRLQMRTCDKYPRVCRAKGSPGPYCCKKKCVNVLTDELNCGKCGKKCKFSETCCKGECVNTMFNKKHCGGCNKKCKKGNSCTYGMCNYS</sequence>
<dbReference type="EMBL" id="CM047745">
    <property type="protein sequence ID" value="KAJ0024580.1"/>
    <property type="molecule type" value="Genomic_DNA"/>
</dbReference>
<evidence type="ECO:0000313" key="1">
    <source>
        <dbReference type="EMBL" id="KAJ0024580.1"/>
    </source>
</evidence>
<name>A0ACC0XV14_9ROSI</name>
<keyword evidence="2" id="KW-1185">Reference proteome</keyword>
<reference evidence="2" key="1">
    <citation type="journal article" date="2023" name="G3 (Bethesda)">
        <title>Genome assembly and association tests identify interacting loci associated with vigor, precocity, and sex in interspecific pistachio rootstocks.</title>
        <authorList>
            <person name="Palmer W."/>
            <person name="Jacygrad E."/>
            <person name="Sagayaradj S."/>
            <person name="Cavanaugh K."/>
            <person name="Han R."/>
            <person name="Bertier L."/>
            <person name="Beede B."/>
            <person name="Kafkas S."/>
            <person name="Golino D."/>
            <person name="Preece J."/>
            <person name="Michelmore R."/>
        </authorList>
    </citation>
    <scope>NUCLEOTIDE SEQUENCE [LARGE SCALE GENOMIC DNA]</scope>
</reference>
<comment type="caution">
    <text evidence="1">The sequence shown here is derived from an EMBL/GenBank/DDBJ whole genome shotgun (WGS) entry which is preliminary data.</text>
</comment>
<protein>
    <submittedName>
        <fullName evidence="1">Uncharacterized protein</fullName>
    </submittedName>
</protein>